<dbReference type="Pfam" id="PF21947">
    <property type="entry name" value="Toxin_cobra-type"/>
    <property type="match status" value="1"/>
</dbReference>
<keyword evidence="1" id="KW-0732">Signal</keyword>
<name>A0A8S4NPY5_OWEFU</name>
<sequence length="148" mass="16334">MTMVVNVFCQLLVASIVVLQLGFSTAQLQNALVPRLCWECDEDIQTLTPNCPSPFDITDSTFTLNYTICPSGQYYCKKTISDAFSGAKVSRSCAETCKESEVLFGIGETVSCCTSDKCNGTVRYTEEWIVLVLSLGFIAWIHCLKDSL</sequence>
<feature type="signal peptide" evidence="1">
    <location>
        <begin position="1"/>
        <end position="26"/>
    </location>
</feature>
<evidence type="ECO:0000313" key="3">
    <source>
        <dbReference type="Proteomes" id="UP000749559"/>
    </source>
</evidence>
<accession>A0A8S4NPY5</accession>
<evidence type="ECO:0008006" key="4">
    <source>
        <dbReference type="Google" id="ProtNLM"/>
    </source>
</evidence>
<dbReference type="EMBL" id="CAIIXF020000005">
    <property type="protein sequence ID" value="CAH1782494.1"/>
    <property type="molecule type" value="Genomic_DNA"/>
</dbReference>
<dbReference type="InterPro" id="IPR045860">
    <property type="entry name" value="Snake_toxin-like_sf"/>
</dbReference>
<dbReference type="Gene3D" id="2.10.60.10">
    <property type="entry name" value="CD59"/>
    <property type="match status" value="1"/>
</dbReference>
<feature type="chain" id="PRO_5035907762" description="UPAR/Ly6 domain-containing protein" evidence="1">
    <location>
        <begin position="27"/>
        <end position="148"/>
    </location>
</feature>
<gene>
    <name evidence="2" type="ORF">OFUS_LOCUS8938</name>
</gene>
<dbReference type="AlphaFoldDB" id="A0A8S4NPY5"/>
<reference evidence="2" key="1">
    <citation type="submission" date="2022-03" db="EMBL/GenBank/DDBJ databases">
        <authorList>
            <person name="Martin C."/>
        </authorList>
    </citation>
    <scope>NUCLEOTIDE SEQUENCE</scope>
</reference>
<proteinExistence type="predicted"/>
<dbReference type="InterPro" id="IPR054131">
    <property type="entry name" value="Toxin_cobra-type"/>
</dbReference>
<dbReference type="SUPFAM" id="SSF57302">
    <property type="entry name" value="Snake toxin-like"/>
    <property type="match status" value="1"/>
</dbReference>
<comment type="caution">
    <text evidence="2">The sequence shown here is derived from an EMBL/GenBank/DDBJ whole genome shotgun (WGS) entry which is preliminary data.</text>
</comment>
<dbReference type="Proteomes" id="UP000749559">
    <property type="component" value="Unassembled WGS sequence"/>
</dbReference>
<dbReference type="GO" id="GO:0090729">
    <property type="term" value="F:toxin activity"/>
    <property type="evidence" value="ECO:0007669"/>
    <property type="project" value="InterPro"/>
</dbReference>
<dbReference type="CDD" id="cd00206">
    <property type="entry name" value="TFP_snake_toxin"/>
    <property type="match status" value="1"/>
</dbReference>
<dbReference type="GO" id="GO:0005576">
    <property type="term" value="C:extracellular region"/>
    <property type="evidence" value="ECO:0007669"/>
    <property type="project" value="InterPro"/>
</dbReference>
<evidence type="ECO:0000313" key="2">
    <source>
        <dbReference type="EMBL" id="CAH1782494.1"/>
    </source>
</evidence>
<evidence type="ECO:0000256" key="1">
    <source>
        <dbReference type="SAM" id="SignalP"/>
    </source>
</evidence>
<dbReference type="InterPro" id="IPR003571">
    <property type="entry name" value="Snake_3FTx"/>
</dbReference>
<organism evidence="2 3">
    <name type="scientific">Owenia fusiformis</name>
    <name type="common">Polychaete worm</name>
    <dbReference type="NCBI Taxonomy" id="6347"/>
    <lineage>
        <taxon>Eukaryota</taxon>
        <taxon>Metazoa</taxon>
        <taxon>Spiralia</taxon>
        <taxon>Lophotrochozoa</taxon>
        <taxon>Annelida</taxon>
        <taxon>Polychaeta</taxon>
        <taxon>Sedentaria</taxon>
        <taxon>Canalipalpata</taxon>
        <taxon>Sabellida</taxon>
        <taxon>Oweniida</taxon>
        <taxon>Oweniidae</taxon>
        <taxon>Owenia</taxon>
    </lineage>
</organism>
<keyword evidence="3" id="KW-1185">Reference proteome</keyword>
<protein>
    <recommendedName>
        <fullName evidence="4">UPAR/Ly6 domain-containing protein</fullName>
    </recommendedName>
</protein>